<reference evidence="4" key="3">
    <citation type="submission" date="2016-07" db="EMBL/GenBank/DDBJ databases">
        <title>Evolution of pathogenesis and genome organization in the Tremellales.</title>
        <authorList>
            <person name="Cuomo C."/>
            <person name="Litvintseva A."/>
            <person name="Heitman J."/>
            <person name="Chen Y."/>
            <person name="Sun S."/>
            <person name="Springer D."/>
            <person name="Dromer F."/>
            <person name="Young S."/>
            <person name="Zeng Q."/>
            <person name="Chapman S."/>
            <person name="Gujja S."/>
            <person name="Saif S."/>
            <person name="Birren B."/>
        </authorList>
    </citation>
    <scope>NUCLEOTIDE SEQUENCE</scope>
    <source>
        <strain evidence="4">CBS 10737</strain>
    </source>
</reference>
<dbReference type="RefSeq" id="XP_019009727.1">
    <property type="nucleotide sequence ID" value="XM_019157009.1"/>
</dbReference>
<dbReference type="EMBL" id="KI894013">
    <property type="protein sequence ID" value="OCF48508.1"/>
    <property type="molecule type" value="Genomic_DNA"/>
</dbReference>
<dbReference type="InterPro" id="IPR038955">
    <property type="entry name" value="PriA/CPL1_fungi"/>
</dbReference>
<gene>
    <name evidence="4" type="ORF">I206_05287</name>
    <name evidence="5" type="ORF">I206_107167</name>
</gene>
<dbReference type="Proteomes" id="UP000094020">
    <property type="component" value="Chromosome 10"/>
</dbReference>
<evidence type="ECO:0000256" key="2">
    <source>
        <dbReference type="SAM" id="SignalP"/>
    </source>
</evidence>
<dbReference type="GeneID" id="30173656"/>
<reference evidence="4" key="1">
    <citation type="submission" date="2013-07" db="EMBL/GenBank/DDBJ databases">
        <title>The Genome Sequence of Cryptococcus pinus CBS10737.</title>
        <authorList>
            <consortium name="The Broad Institute Genome Sequencing Platform"/>
            <person name="Cuomo C."/>
            <person name="Litvintseva A."/>
            <person name="Chen Y."/>
            <person name="Heitman J."/>
            <person name="Sun S."/>
            <person name="Springer D."/>
            <person name="Dromer F."/>
            <person name="Young S.K."/>
            <person name="Zeng Q."/>
            <person name="Gargeya S."/>
            <person name="Fitzgerald M."/>
            <person name="Abouelleil A."/>
            <person name="Alvarado L."/>
            <person name="Berlin A.M."/>
            <person name="Chapman S.B."/>
            <person name="Dewar J."/>
            <person name="Goldberg J."/>
            <person name="Griggs A."/>
            <person name="Gujja S."/>
            <person name="Hansen M."/>
            <person name="Howarth C."/>
            <person name="Imamovic A."/>
            <person name="Larimer J."/>
            <person name="McCowan C."/>
            <person name="Murphy C."/>
            <person name="Pearson M."/>
            <person name="Priest M."/>
            <person name="Roberts A."/>
            <person name="Saif S."/>
            <person name="Shea T."/>
            <person name="Sykes S."/>
            <person name="Wortman J."/>
            <person name="Nusbaum C."/>
            <person name="Birren B."/>
        </authorList>
    </citation>
    <scope>NUCLEOTIDE SEQUENCE [LARGE SCALE GENOMIC DNA]</scope>
    <source>
        <strain evidence="4">CBS 10737</strain>
    </source>
</reference>
<evidence type="ECO:0000256" key="1">
    <source>
        <dbReference type="SAM" id="MobiDB-lite"/>
    </source>
</evidence>
<feature type="domain" description="Protein CPL1-like" evidence="3">
    <location>
        <begin position="239"/>
        <end position="291"/>
    </location>
</feature>
<dbReference type="PANTHER" id="PTHR35192">
    <property type="entry name" value="PROTEIN, PUTATIVE-RELATED"/>
    <property type="match status" value="1"/>
</dbReference>
<keyword evidence="6" id="KW-1185">Reference proteome</keyword>
<feature type="signal peptide" evidence="2">
    <location>
        <begin position="1"/>
        <end position="21"/>
    </location>
</feature>
<evidence type="ECO:0000313" key="4">
    <source>
        <dbReference type="EMBL" id="OCF48508.1"/>
    </source>
</evidence>
<evidence type="ECO:0000313" key="5">
    <source>
        <dbReference type="EMBL" id="WWC73201.1"/>
    </source>
</evidence>
<reference evidence="5" key="2">
    <citation type="submission" date="2013-07" db="EMBL/GenBank/DDBJ databases">
        <authorList>
            <consortium name="The Broad Institute Genome Sequencing Platform"/>
            <person name="Cuomo C."/>
            <person name="Litvintseva A."/>
            <person name="Chen Y."/>
            <person name="Heitman J."/>
            <person name="Sun S."/>
            <person name="Springer D."/>
            <person name="Dromer F."/>
            <person name="Young S.K."/>
            <person name="Zeng Q."/>
            <person name="Gargeya S."/>
            <person name="Fitzgerald M."/>
            <person name="Abouelleil A."/>
            <person name="Alvarado L."/>
            <person name="Berlin A.M."/>
            <person name="Chapman S.B."/>
            <person name="Dewar J."/>
            <person name="Goldberg J."/>
            <person name="Griggs A."/>
            <person name="Gujja S."/>
            <person name="Hansen M."/>
            <person name="Howarth C."/>
            <person name="Imamovic A."/>
            <person name="Larimer J."/>
            <person name="McCowan C."/>
            <person name="Murphy C."/>
            <person name="Pearson M."/>
            <person name="Priest M."/>
            <person name="Roberts A."/>
            <person name="Saif S."/>
            <person name="Shea T."/>
            <person name="Sykes S."/>
            <person name="Wortman J."/>
            <person name="Nusbaum C."/>
            <person name="Birren B."/>
        </authorList>
    </citation>
    <scope>NUCLEOTIDE SEQUENCE</scope>
    <source>
        <strain evidence="5">CBS 10737</strain>
    </source>
</reference>
<reference evidence="5" key="4">
    <citation type="submission" date="2024-02" db="EMBL/GenBank/DDBJ databases">
        <title>Comparative genomics of Cryptococcus and Kwoniella reveals pathogenesis evolution and contrasting modes of karyotype evolution via chromosome fusion or intercentromeric recombination.</title>
        <authorList>
            <person name="Coelho M.A."/>
            <person name="David-Palma M."/>
            <person name="Shea T."/>
            <person name="Bowers K."/>
            <person name="McGinley-Smith S."/>
            <person name="Mohammad A.W."/>
            <person name="Gnirke A."/>
            <person name="Yurkov A.M."/>
            <person name="Nowrousian M."/>
            <person name="Sun S."/>
            <person name="Cuomo C.A."/>
            <person name="Heitman J."/>
        </authorList>
    </citation>
    <scope>NUCLEOTIDE SEQUENCE</scope>
    <source>
        <strain evidence="5">CBS 10737</strain>
    </source>
</reference>
<evidence type="ECO:0000313" key="6">
    <source>
        <dbReference type="Proteomes" id="UP000094020"/>
    </source>
</evidence>
<proteinExistence type="predicted"/>
<dbReference type="Pfam" id="PF21671">
    <property type="entry name" value="CPL1-like"/>
    <property type="match status" value="1"/>
</dbReference>
<dbReference type="InterPro" id="IPR048661">
    <property type="entry name" value="CPL1-like"/>
</dbReference>
<keyword evidence="2" id="KW-0732">Signal</keyword>
<organism evidence="4">
    <name type="scientific">Kwoniella pini CBS 10737</name>
    <dbReference type="NCBI Taxonomy" id="1296096"/>
    <lineage>
        <taxon>Eukaryota</taxon>
        <taxon>Fungi</taxon>
        <taxon>Dikarya</taxon>
        <taxon>Basidiomycota</taxon>
        <taxon>Agaricomycotina</taxon>
        <taxon>Tremellomycetes</taxon>
        <taxon>Tremellales</taxon>
        <taxon>Cryptococcaceae</taxon>
        <taxon>Kwoniella</taxon>
    </lineage>
</organism>
<protein>
    <recommendedName>
        <fullName evidence="3">Protein CPL1-like domain-containing protein</fullName>
    </recommendedName>
</protein>
<dbReference type="KEGG" id="kpin:30173656"/>
<feature type="chain" id="PRO_5008628273" description="Protein CPL1-like domain-containing protein" evidence="2">
    <location>
        <begin position="22"/>
        <end position="318"/>
    </location>
</feature>
<sequence length="318" mass="35431">MVYFATFILPFLVTLPIFILSKPNPTPTDPLEVRGYDNYPKCYNYETRDPHTCKCYSEYEEPKNNWYYKRAEETTIAQVDTQSKKGGEHHLEECICPDYPNTELDDGWGIGDWKRKGKDHEHPKCVCKGNHQTYNAHTRKCECIKNWCPWTPSTHDKRSGKKGGYGHHGLDCKPCGPTGSPTPPGNGGGGGGGGYGGGYKKRSPSLHEAMQMRKTDSRGVEDFMGCKDQEKACESNGNWKCVDVSSLLWSCGGCPGDGVDCGSVPGVSEVTCHQGRCLIESCRRGYKLTDKPDIDYFTNTTCVNENDSPRHWFVAQGV</sequence>
<dbReference type="EMBL" id="CP144528">
    <property type="protein sequence ID" value="WWC73201.1"/>
    <property type="molecule type" value="Genomic_DNA"/>
</dbReference>
<dbReference type="AlphaFoldDB" id="A0A1B9HZ49"/>
<accession>A0A1B9HZ49</accession>
<evidence type="ECO:0000259" key="3">
    <source>
        <dbReference type="Pfam" id="PF21671"/>
    </source>
</evidence>
<feature type="region of interest" description="Disordered" evidence="1">
    <location>
        <begin position="181"/>
        <end position="216"/>
    </location>
</feature>
<dbReference type="OrthoDB" id="2562629at2759"/>
<name>A0A1B9HZ49_9TREE</name>
<feature type="compositionally biased region" description="Gly residues" evidence="1">
    <location>
        <begin position="185"/>
        <end position="198"/>
    </location>
</feature>
<dbReference type="PANTHER" id="PTHR35192:SF2">
    <property type="entry name" value="APPLE DOMAIN-CONTAINING PROTEIN"/>
    <property type="match status" value="1"/>
</dbReference>